<dbReference type="Proteomes" id="UP001597296">
    <property type="component" value="Unassembled WGS sequence"/>
</dbReference>
<evidence type="ECO:0008006" key="3">
    <source>
        <dbReference type="Google" id="ProtNLM"/>
    </source>
</evidence>
<protein>
    <recommendedName>
        <fullName evidence="3">SGNH/GDSL hydrolase family protein</fullName>
    </recommendedName>
</protein>
<sequence>MSVGIRRFASAFAAGFCQPSLLAVTIALLLCLGGIGAACLLITEAKLTGERVAWYALDPLDDYAFATGTALALRAQPPQGPAVALIGTAAMREALIPDEEIAARLTNRVGTDVPVIDFMSGGQSGIEMAALADSLGPDFEGVVVLGISLSRLAADSSELAGLVREPRLAFASAAGDAEIRAAGFSPPWHSGIYFLDNYKFFVARARVLVGRVLGGAVPVHASRTYLDRAPADARQWETDTRILQARLAHYAERADGNLAAMKRVIGLFPDRRKVRIVLLEIPLNPRAVSTVIGPELVEAHRARLRAFAEREGVEYWDLNPVVLLGPDDFQDWAHVNRADARERWTAPLLDRLLPLLRVPSR</sequence>
<proteinExistence type="predicted"/>
<evidence type="ECO:0000313" key="1">
    <source>
        <dbReference type="EMBL" id="MFD2232888.1"/>
    </source>
</evidence>
<dbReference type="EMBL" id="JBHUIY010000004">
    <property type="protein sequence ID" value="MFD2232888.1"/>
    <property type="molecule type" value="Genomic_DNA"/>
</dbReference>
<accession>A0ABW5CA31</accession>
<dbReference type="RefSeq" id="WP_377314592.1">
    <property type="nucleotide sequence ID" value="NZ_JBHUIY010000004.1"/>
</dbReference>
<name>A0ABW5CA31_9PROT</name>
<reference evidence="2" key="1">
    <citation type="journal article" date="2019" name="Int. J. Syst. Evol. Microbiol.">
        <title>The Global Catalogue of Microorganisms (GCM) 10K type strain sequencing project: providing services to taxonomists for standard genome sequencing and annotation.</title>
        <authorList>
            <consortium name="The Broad Institute Genomics Platform"/>
            <consortium name="The Broad Institute Genome Sequencing Center for Infectious Disease"/>
            <person name="Wu L."/>
            <person name="Ma J."/>
        </authorList>
    </citation>
    <scope>NUCLEOTIDE SEQUENCE [LARGE SCALE GENOMIC DNA]</scope>
    <source>
        <strain evidence="2">KCTC 15012</strain>
    </source>
</reference>
<organism evidence="1 2">
    <name type="scientific">Phaeospirillum tilakii</name>
    <dbReference type="NCBI Taxonomy" id="741673"/>
    <lineage>
        <taxon>Bacteria</taxon>
        <taxon>Pseudomonadati</taxon>
        <taxon>Pseudomonadota</taxon>
        <taxon>Alphaproteobacteria</taxon>
        <taxon>Rhodospirillales</taxon>
        <taxon>Rhodospirillaceae</taxon>
        <taxon>Phaeospirillum</taxon>
    </lineage>
</organism>
<gene>
    <name evidence="1" type="ORF">ACFSNB_03625</name>
</gene>
<comment type="caution">
    <text evidence="1">The sequence shown here is derived from an EMBL/GenBank/DDBJ whole genome shotgun (WGS) entry which is preliminary data.</text>
</comment>
<keyword evidence="2" id="KW-1185">Reference proteome</keyword>
<evidence type="ECO:0000313" key="2">
    <source>
        <dbReference type="Proteomes" id="UP001597296"/>
    </source>
</evidence>